<evidence type="ECO:0000313" key="2">
    <source>
        <dbReference type="EMBL" id="TFY51171.1"/>
    </source>
</evidence>
<sequence>MPVSVFRGWIRGADDDATVDNRFKKMVGIACIGASLGACIGAGVCELVVAPARPFSPIHPGVHVACAIVGAASGAAAAVTSKAMLDGDPVVGAYIGGFVGGVVGGAVGAGITALVVPDPAAIYCGACAGANIGAIAGAAAGVAVCSGLAT</sequence>
<organism evidence="2 3">
    <name type="scientific">Rhodofomes roseus</name>
    <dbReference type="NCBI Taxonomy" id="34475"/>
    <lineage>
        <taxon>Eukaryota</taxon>
        <taxon>Fungi</taxon>
        <taxon>Dikarya</taxon>
        <taxon>Basidiomycota</taxon>
        <taxon>Agaricomycotina</taxon>
        <taxon>Agaricomycetes</taxon>
        <taxon>Polyporales</taxon>
        <taxon>Rhodofomes</taxon>
    </lineage>
</organism>
<feature type="transmembrane region" description="Helical" evidence="1">
    <location>
        <begin position="120"/>
        <end position="149"/>
    </location>
</feature>
<keyword evidence="1" id="KW-0812">Transmembrane</keyword>
<keyword evidence="1" id="KW-1133">Transmembrane helix</keyword>
<protein>
    <submittedName>
        <fullName evidence="2">Uncharacterized protein</fullName>
    </submittedName>
</protein>
<proteinExistence type="predicted"/>
<gene>
    <name evidence="2" type="ORF">EVJ58_g10706</name>
</gene>
<dbReference type="AlphaFoldDB" id="A0A4Y9XPM6"/>
<keyword evidence="1" id="KW-0472">Membrane</keyword>
<feature type="transmembrane region" description="Helical" evidence="1">
    <location>
        <begin position="91"/>
        <end position="114"/>
    </location>
</feature>
<dbReference type="EMBL" id="SEKV01001260">
    <property type="protein sequence ID" value="TFY51171.1"/>
    <property type="molecule type" value="Genomic_DNA"/>
</dbReference>
<accession>A0A4Y9XPM6</accession>
<feature type="transmembrane region" description="Helical" evidence="1">
    <location>
        <begin position="27"/>
        <end position="49"/>
    </location>
</feature>
<evidence type="ECO:0000313" key="3">
    <source>
        <dbReference type="Proteomes" id="UP000298390"/>
    </source>
</evidence>
<reference evidence="2 3" key="1">
    <citation type="submission" date="2019-01" db="EMBL/GenBank/DDBJ databases">
        <title>Genome sequencing of the rare red list fungi Fomitopsis rosea.</title>
        <authorList>
            <person name="Buettner E."/>
            <person name="Kellner H."/>
        </authorList>
    </citation>
    <scope>NUCLEOTIDE SEQUENCE [LARGE SCALE GENOMIC DNA]</scope>
    <source>
        <strain evidence="2 3">DSM 105464</strain>
    </source>
</reference>
<dbReference type="Proteomes" id="UP000298390">
    <property type="component" value="Unassembled WGS sequence"/>
</dbReference>
<evidence type="ECO:0000256" key="1">
    <source>
        <dbReference type="SAM" id="Phobius"/>
    </source>
</evidence>
<comment type="caution">
    <text evidence="2">The sequence shown here is derived from an EMBL/GenBank/DDBJ whole genome shotgun (WGS) entry which is preliminary data.</text>
</comment>
<name>A0A4Y9XPM6_9APHY</name>
<feature type="transmembrane region" description="Helical" evidence="1">
    <location>
        <begin position="61"/>
        <end position="79"/>
    </location>
</feature>